<dbReference type="PANTHER" id="PTHR44591">
    <property type="entry name" value="STRESS RESPONSE REGULATOR PROTEIN 1"/>
    <property type="match status" value="1"/>
</dbReference>
<dbReference type="Proteomes" id="UP000016587">
    <property type="component" value="Chromosome"/>
</dbReference>
<evidence type="ECO:0000256" key="2">
    <source>
        <dbReference type="PROSITE-ProRule" id="PRU00169"/>
    </source>
</evidence>
<dbReference type="HOGENOM" id="CLU_000445_69_17_7"/>
<dbReference type="EMBL" id="CP006585">
    <property type="protein sequence ID" value="AGW14944.1"/>
    <property type="molecule type" value="Genomic_DNA"/>
</dbReference>
<evidence type="ECO:0000313" key="4">
    <source>
        <dbReference type="EMBL" id="AGW14944.1"/>
    </source>
</evidence>
<reference evidence="5" key="2">
    <citation type="submission" date="2013-07" db="EMBL/GenBank/DDBJ databases">
        <authorList>
            <person name="Morais-Silva F.O."/>
            <person name="Rezende A.M."/>
            <person name="Pimentel C."/>
            <person name="Resende D.M."/>
            <person name="Santos C.I."/>
            <person name="Clemente C."/>
            <person name="de Oliveira L.M."/>
            <person name="da Silva S.M."/>
            <person name="Costa D.A."/>
            <person name="Varela-Raposo A."/>
            <person name="Horacio E.C.A."/>
            <person name="Matos M."/>
            <person name="Flores O."/>
            <person name="Ruiz J.C."/>
            <person name="Rodrigues-Pousada C."/>
        </authorList>
    </citation>
    <scope>NUCLEOTIDE SEQUENCE [LARGE SCALE GENOMIC DNA]</scope>
    <source>
        <strain evidence="5">ATCC 19364 / DSM 1382 / NCIMB 9332 / VKM B-1759</strain>
    </source>
</reference>
<organism evidence="4 5">
    <name type="scientific">Megalodesulfovibrio gigas (strain ATCC 19364 / DSM 1382 / NCIMB 9332 / VKM B-1759)</name>
    <name type="common">Desulfovibrio gigas</name>
    <dbReference type="NCBI Taxonomy" id="1121448"/>
    <lineage>
        <taxon>Bacteria</taxon>
        <taxon>Pseudomonadati</taxon>
        <taxon>Thermodesulfobacteriota</taxon>
        <taxon>Desulfovibrionia</taxon>
        <taxon>Desulfovibrionales</taxon>
        <taxon>Desulfovibrionaceae</taxon>
        <taxon>Megalodesulfovibrio</taxon>
    </lineage>
</organism>
<dbReference type="GO" id="GO:0000160">
    <property type="term" value="P:phosphorelay signal transduction system"/>
    <property type="evidence" value="ECO:0007669"/>
    <property type="project" value="InterPro"/>
</dbReference>
<proteinExistence type="predicted"/>
<gene>
    <name evidence="4" type="ORF">DGI_3242</name>
</gene>
<keyword evidence="1 2" id="KW-0597">Phosphoprotein</keyword>
<dbReference type="CDD" id="cd17562">
    <property type="entry name" value="REC_CheY4-like"/>
    <property type="match status" value="1"/>
</dbReference>
<dbReference type="InterPro" id="IPR050595">
    <property type="entry name" value="Bact_response_regulator"/>
</dbReference>
<dbReference type="SMART" id="SM00448">
    <property type="entry name" value="REC"/>
    <property type="match status" value="1"/>
</dbReference>
<dbReference type="STRING" id="1121448.DGI_3242"/>
<dbReference type="KEGG" id="dgg:DGI_3242"/>
<dbReference type="AlphaFoldDB" id="T2GFI4"/>
<name>T2GFI4_MEGG1</name>
<dbReference type="RefSeq" id="WP_021762040.1">
    <property type="nucleotide sequence ID" value="NC_022444.1"/>
</dbReference>
<feature type="domain" description="Response regulatory" evidence="3">
    <location>
        <begin position="4"/>
        <end position="120"/>
    </location>
</feature>
<sequence length="121" mass="13166">MPKSILVVDDAVSMRSLMAMTLRGAGYEVQEASDGKDALGKLSGAKFDLILTDLNMPNMDGISLIKEVKTRPNCKFLPVVMLTTESQESKKEEGRQAGAKAWIVKPFKPETLLGVVKKILG</sequence>
<dbReference type="SUPFAM" id="SSF52172">
    <property type="entry name" value="CheY-like"/>
    <property type="match status" value="1"/>
</dbReference>
<accession>T2GFI4</accession>
<keyword evidence="5" id="KW-1185">Reference proteome</keyword>
<dbReference type="InterPro" id="IPR011006">
    <property type="entry name" value="CheY-like_superfamily"/>
</dbReference>
<dbReference type="PATRIC" id="fig|1121448.10.peg.3197"/>
<dbReference type="Pfam" id="PF00072">
    <property type="entry name" value="Response_reg"/>
    <property type="match status" value="1"/>
</dbReference>
<protein>
    <submittedName>
        <fullName evidence="4">Putative alkaline phosphatase synthesis transcriptional regulatory protein</fullName>
    </submittedName>
</protein>
<dbReference type="InterPro" id="IPR001789">
    <property type="entry name" value="Sig_transdc_resp-reg_receiver"/>
</dbReference>
<reference evidence="4 5" key="1">
    <citation type="journal article" date="2013" name="J. Bacteriol.">
        <title>Roles of HynAB and Ech, the only two hydrogenases found in the model sulfate reducer Desulfovibrio gigas.</title>
        <authorList>
            <person name="Morais-Silva F.O."/>
            <person name="Santos C.I."/>
            <person name="Rodrigues R."/>
            <person name="Pereira I.A."/>
            <person name="Rodrigues-Pousada C."/>
        </authorList>
    </citation>
    <scope>NUCLEOTIDE SEQUENCE [LARGE SCALE GENOMIC DNA]</scope>
    <source>
        <strain evidence="5">ATCC 19364 / DSM 1382 / NCIMB 9332 / VKM B-1759</strain>
    </source>
</reference>
<dbReference type="eggNOG" id="COG0745">
    <property type="taxonomic scope" value="Bacteria"/>
</dbReference>
<dbReference type="Gene3D" id="3.40.50.2300">
    <property type="match status" value="1"/>
</dbReference>
<dbReference type="OrthoDB" id="9816343at2"/>
<dbReference type="PANTHER" id="PTHR44591:SF25">
    <property type="entry name" value="CHEMOTAXIS TWO-COMPONENT RESPONSE REGULATOR"/>
    <property type="match status" value="1"/>
</dbReference>
<evidence type="ECO:0000259" key="3">
    <source>
        <dbReference type="PROSITE" id="PS50110"/>
    </source>
</evidence>
<evidence type="ECO:0000313" key="5">
    <source>
        <dbReference type="Proteomes" id="UP000016587"/>
    </source>
</evidence>
<evidence type="ECO:0000256" key="1">
    <source>
        <dbReference type="ARBA" id="ARBA00022553"/>
    </source>
</evidence>
<feature type="modified residue" description="4-aspartylphosphate" evidence="2">
    <location>
        <position position="53"/>
    </location>
</feature>
<dbReference type="PROSITE" id="PS50110">
    <property type="entry name" value="RESPONSE_REGULATORY"/>
    <property type="match status" value="1"/>
</dbReference>